<evidence type="ECO:0000256" key="6">
    <source>
        <dbReference type="ARBA" id="ARBA00022737"/>
    </source>
</evidence>
<gene>
    <name evidence="16" type="ORF">BVG16_14965</name>
</gene>
<comment type="function">
    <text evidence="12 13">Catalyzes the reversible phosphatidyl group transfer from one phosphatidylglycerol molecule to another to form cardiolipin (CL) (diphosphatidylglycerol) and glycerol.</text>
</comment>
<dbReference type="EC" id="2.7.8.-" evidence="13 14"/>
<dbReference type="InterPro" id="IPR001736">
    <property type="entry name" value="PLipase_D/transphosphatidylase"/>
</dbReference>
<reference evidence="16 17" key="1">
    <citation type="submission" date="2017-01" db="EMBL/GenBank/DDBJ databases">
        <title>Genome analysis of Paenibacillus selenitrireducens ES3-24.</title>
        <authorList>
            <person name="Xu D."/>
            <person name="Yao R."/>
            <person name="Zheng S."/>
        </authorList>
    </citation>
    <scope>NUCLEOTIDE SEQUENCE [LARGE SCALE GENOMIC DNA]</scope>
    <source>
        <strain evidence="16 17">ES3-24</strain>
    </source>
</reference>
<dbReference type="HAMAP" id="MF_01916">
    <property type="entry name" value="Cardiolipin_synth_Cls"/>
    <property type="match status" value="1"/>
</dbReference>
<dbReference type="NCBIfam" id="TIGR04265">
    <property type="entry name" value="bac_cardiolipin"/>
    <property type="match status" value="1"/>
</dbReference>
<evidence type="ECO:0000256" key="13">
    <source>
        <dbReference type="HAMAP-Rule" id="MF_01916"/>
    </source>
</evidence>
<name>A0A1T2XE26_9BACL</name>
<dbReference type="EMBL" id="MSZX01000005">
    <property type="protein sequence ID" value="OPA77863.1"/>
    <property type="molecule type" value="Genomic_DNA"/>
</dbReference>
<proteinExistence type="inferred from homology"/>
<dbReference type="Gene3D" id="3.30.870.10">
    <property type="entry name" value="Endonuclease Chain A"/>
    <property type="match status" value="2"/>
</dbReference>
<keyword evidence="5 13" id="KW-0812">Transmembrane</keyword>
<evidence type="ECO:0000313" key="16">
    <source>
        <dbReference type="EMBL" id="OPA77863.1"/>
    </source>
</evidence>
<dbReference type="InterPro" id="IPR022924">
    <property type="entry name" value="Cardiolipin_synthase"/>
</dbReference>
<comment type="caution">
    <text evidence="16">The sequence shown here is derived from an EMBL/GenBank/DDBJ whole genome shotgun (WGS) entry which is preliminary data.</text>
</comment>
<evidence type="ECO:0000256" key="14">
    <source>
        <dbReference type="NCBIfam" id="TIGR04265"/>
    </source>
</evidence>
<dbReference type="GO" id="GO:0032049">
    <property type="term" value="P:cardiolipin biosynthetic process"/>
    <property type="evidence" value="ECO:0007669"/>
    <property type="project" value="UniProtKB-UniRule"/>
</dbReference>
<evidence type="ECO:0000256" key="4">
    <source>
        <dbReference type="ARBA" id="ARBA00022679"/>
    </source>
</evidence>
<evidence type="ECO:0000256" key="10">
    <source>
        <dbReference type="ARBA" id="ARBA00023209"/>
    </source>
</evidence>
<dbReference type="GO" id="GO:0005886">
    <property type="term" value="C:plasma membrane"/>
    <property type="evidence" value="ECO:0007669"/>
    <property type="project" value="UniProtKB-SubCell"/>
</dbReference>
<dbReference type="AlphaFoldDB" id="A0A1T2XE26"/>
<feature type="active site" evidence="13">
    <location>
        <position position="221"/>
    </location>
</feature>
<evidence type="ECO:0000313" key="17">
    <source>
        <dbReference type="Proteomes" id="UP000190188"/>
    </source>
</evidence>
<dbReference type="CDD" id="cd09110">
    <property type="entry name" value="PLDc_CLS_1"/>
    <property type="match status" value="1"/>
</dbReference>
<feature type="active site" evidence="13">
    <location>
        <position position="226"/>
    </location>
</feature>
<feature type="active site" evidence="13">
    <location>
        <position position="404"/>
    </location>
</feature>
<dbReference type="CDD" id="cd09112">
    <property type="entry name" value="PLDc_CLS_2"/>
    <property type="match status" value="1"/>
</dbReference>
<dbReference type="PROSITE" id="PS50035">
    <property type="entry name" value="PLD"/>
    <property type="match status" value="2"/>
</dbReference>
<keyword evidence="3 13" id="KW-0444">Lipid biosynthesis</keyword>
<dbReference type="SMART" id="SM00155">
    <property type="entry name" value="PLDc"/>
    <property type="match status" value="2"/>
</dbReference>
<evidence type="ECO:0000259" key="15">
    <source>
        <dbReference type="PROSITE" id="PS50035"/>
    </source>
</evidence>
<feature type="active site" evidence="13">
    <location>
        <position position="219"/>
    </location>
</feature>
<dbReference type="InterPro" id="IPR030874">
    <property type="entry name" value="Cardiolipin_synth_Firmi"/>
</dbReference>
<accession>A0A1T2XE26</accession>
<feature type="transmembrane region" description="Helical" evidence="13">
    <location>
        <begin position="31"/>
        <end position="51"/>
    </location>
</feature>
<keyword evidence="17" id="KW-1185">Reference proteome</keyword>
<keyword evidence="2 13" id="KW-1003">Cell membrane</keyword>
<feature type="active site" evidence="13">
    <location>
        <position position="399"/>
    </location>
</feature>
<dbReference type="Pfam" id="PF13091">
    <property type="entry name" value="PLDc_2"/>
    <property type="match status" value="2"/>
</dbReference>
<dbReference type="Pfam" id="PF13396">
    <property type="entry name" value="PLDc_N"/>
    <property type="match status" value="1"/>
</dbReference>
<dbReference type="FunFam" id="3.30.870.10:FF:000014">
    <property type="entry name" value="Cardiolipin synthase"/>
    <property type="match status" value="1"/>
</dbReference>
<dbReference type="FunFam" id="3.30.870.10:FF:000021">
    <property type="entry name" value="Cardiolipin synthase"/>
    <property type="match status" value="1"/>
</dbReference>
<comment type="catalytic activity">
    <reaction evidence="13">
        <text>2 a 1,2-diacyl-sn-glycero-3-phospho-(1'-sn-glycerol) = a cardiolipin + glycerol</text>
        <dbReference type="Rhea" id="RHEA:31451"/>
        <dbReference type="ChEBI" id="CHEBI:17754"/>
        <dbReference type="ChEBI" id="CHEBI:62237"/>
        <dbReference type="ChEBI" id="CHEBI:64716"/>
    </reaction>
</comment>
<protein>
    <recommendedName>
        <fullName evidence="13 14">Cardiolipin synthase</fullName>
        <shortName evidence="13">CL synthase</shortName>
        <ecNumber evidence="13 14">2.7.8.-</ecNumber>
    </recommendedName>
</protein>
<evidence type="ECO:0000256" key="2">
    <source>
        <dbReference type="ARBA" id="ARBA00022475"/>
    </source>
</evidence>
<dbReference type="InterPro" id="IPR027379">
    <property type="entry name" value="CLS_N"/>
</dbReference>
<feature type="domain" description="PLD phosphodiesterase" evidence="15">
    <location>
        <begin position="214"/>
        <end position="241"/>
    </location>
</feature>
<dbReference type="PANTHER" id="PTHR21248">
    <property type="entry name" value="CARDIOLIPIN SYNTHASE"/>
    <property type="match status" value="1"/>
</dbReference>
<evidence type="ECO:0000256" key="11">
    <source>
        <dbReference type="ARBA" id="ARBA00023264"/>
    </source>
</evidence>
<sequence length="479" mass="54866">MSNSFTVLSVINLILAIAVIFIERRNVGTTWAWLMVFLFLPGVGFIFYLLFGQNISKRKIYKIRKDQHEQIEQIVRMQQERFRGGNFVFREPEALSYQDMIYMNLTSANALYSQDNDITVYTDGDEKFDALIESIAQAEHHVHLMYYIVRDDNLGRRLVQALTEKARENVQVRFMYDDIGSAGLKTTLFEELVQAGGKVAAFFPSRIPYINFRLNYRNHRKLAIIDGKIGYIGGFNVGDEYLGLDKRFGYWRDTHLKMEGSSVFQMQAQFILDWELASTERLRDVSIYFPDNLQFNGCEGAQIVASGPNTEQEQIRNAYIKMINAAKHTLYLQTPYFVPDDSVMNALKMATLSGVDVRIMIPAVPDHKTVYMASYSYLGELLALGAKCYLYQKGFLHAKTMVADGKVATVGTANMDIRSFKLNFEVNAFIYGGKTPAQLQEIFQEDLRDASRLSFKEYQARSRMQKIGESLTRLISPIL</sequence>
<feature type="domain" description="PLD phosphodiesterase" evidence="15">
    <location>
        <begin position="392"/>
        <end position="419"/>
    </location>
</feature>
<feature type="active site" evidence="13">
    <location>
        <position position="397"/>
    </location>
</feature>
<organism evidence="16 17">
    <name type="scientific">Paenibacillus selenitireducens</name>
    <dbReference type="NCBI Taxonomy" id="1324314"/>
    <lineage>
        <taxon>Bacteria</taxon>
        <taxon>Bacillati</taxon>
        <taxon>Bacillota</taxon>
        <taxon>Bacilli</taxon>
        <taxon>Bacillales</taxon>
        <taxon>Paenibacillaceae</taxon>
        <taxon>Paenibacillus</taxon>
    </lineage>
</organism>
<evidence type="ECO:0000256" key="1">
    <source>
        <dbReference type="ARBA" id="ARBA00004651"/>
    </source>
</evidence>
<dbReference type="InterPro" id="IPR025202">
    <property type="entry name" value="PLD-like_dom"/>
</dbReference>
<evidence type="ECO:0000256" key="9">
    <source>
        <dbReference type="ARBA" id="ARBA00023136"/>
    </source>
</evidence>
<comment type="subcellular location">
    <subcellularLocation>
        <location evidence="1 13">Cell membrane</location>
        <topology evidence="1 13">Multi-pass membrane protein</topology>
    </subcellularLocation>
</comment>
<comment type="similarity">
    <text evidence="13">Belongs to the phospholipase D family. Cardiolipin synthase subfamily.</text>
</comment>
<keyword evidence="6" id="KW-0677">Repeat</keyword>
<evidence type="ECO:0000256" key="3">
    <source>
        <dbReference type="ARBA" id="ARBA00022516"/>
    </source>
</evidence>
<evidence type="ECO:0000256" key="12">
    <source>
        <dbReference type="ARBA" id="ARBA00057569"/>
    </source>
</evidence>
<dbReference type="PANTHER" id="PTHR21248:SF22">
    <property type="entry name" value="PHOSPHOLIPASE D"/>
    <property type="match status" value="1"/>
</dbReference>
<evidence type="ECO:0000256" key="5">
    <source>
        <dbReference type="ARBA" id="ARBA00022692"/>
    </source>
</evidence>
<keyword evidence="10 13" id="KW-0594">Phospholipid biosynthesis</keyword>
<evidence type="ECO:0000256" key="7">
    <source>
        <dbReference type="ARBA" id="ARBA00022989"/>
    </source>
</evidence>
<keyword evidence="8 13" id="KW-0443">Lipid metabolism</keyword>
<keyword evidence="9 13" id="KW-0472">Membrane</keyword>
<evidence type="ECO:0000256" key="8">
    <source>
        <dbReference type="ARBA" id="ARBA00023098"/>
    </source>
</evidence>
<keyword evidence="4 13" id="KW-0808">Transferase</keyword>
<feature type="transmembrane region" description="Helical" evidence="13">
    <location>
        <begin position="6"/>
        <end position="22"/>
    </location>
</feature>
<keyword evidence="11 13" id="KW-1208">Phospholipid metabolism</keyword>
<keyword evidence="7 13" id="KW-1133">Transmembrane helix</keyword>
<dbReference type="Proteomes" id="UP000190188">
    <property type="component" value="Unassembled WGS sequence"/>
</dbReference>
<dbReference type="STRING" id="1324314.BVG16_14965"/>
<dbReference type="GO" id="GO:0008808">
    <property type="term" value="F:cardiolipin synthase activity"/>
    <property type="evidence" value="ECO:0007669"/>
    <property type="project" value="UniProtKB-UniRule"/>
</dbReference>
<dbReference type="SUPFAM" id="SSF56024">
    <property type="entry name" value="Phospholipase D/nuclease"/>
    <property type="match status" value="2"/>
</dbReference>